<keyword evidence="3" id="KW-1185">Reference proteome</keyword>
<dbReference type="GO" id="GO:1903457">
    <property type="term" value="P:lactate catabolic process"/>
    <property type="evidence" value="ECO:0007669"/>
    <property type="project" value="TreeGrafter"/>
</dbReference>
<dbReference type="Pfam" id="PF01565">
    <property type="entry name" value="FAD_binding_4"/>
    <property type="match status" value="1"/>
</dbReference>
<accession>A0A939JJ50</accession>
<reference evidence="2" key="1">
    <citation type="submission" date="2021-03" db="EMBL/GenBank/DDBJ databases">
        <title>Streptomyces poriferae sp. nov., a novel marine sponge-derived Actinobacteria species with anti-MRSA activity.</title>
        <authorList>
            <person name="Sandoval-Powers M."/>
            <person name="Kralova S."/>
            <person name="Nguyen G.-S."/>
            <person name="Fawwal D."/>
            <person name="Degnes K."/>
            <person name="Klinkenberg G."/>
            <person name="Sletta H."/>
            <person name="Wentzel A."/>
            <person name="Liles M.R."/>
        </authorList>
    </citation>
    <scope>NUCLEOTIDE SEQUENCE</scope>
    <source>
        <strain evidence="2">DSM 41794</strain>
    </source>
</reference>
<comment type="caution">
    <text evidence="2">The sequence shown here is derived from an EMBL/GenBank/DDBJ whole genome shotgun (WGS) entry which is preliminary data.</text>
</comment>
<dbReference type="Gene3D" id="3.30.465.10">
    <property type="match status" value="1"/>
</dbReference>
<organism evidence="2 3">
    <name type="scientific">Streptomyces beijiangensis</name>
    <dbReference type="NCBI Taxonomy" id="163361"/>
    <lineage>
        <taxon>Bacteria</taxon>
        <taxon>Bacillati</taxon>
        <taxon>Actinomycetota</taxon>
        <taxon>Actinomycetes</taxon>
        <taxon>Kitasatosporales</taxon>
        <taxon>Streptomycetaceae</taxon>
        <taxon>Streptomyces</taxon>
    </lineage>
</organism>
<dbReference type="InterPro" id="IPR016169">
    <property type="entry name" value="FAD-bd_PCMH_sub2"/>
</dbReference>
<feature type="domain" description="FAD-binding PCMH-type" evidence="1">
    <location>
        <begin position="1"/>
        <end position="171"/>
    </location>
</feature>
<gene>
    <name evidence="2" type="ORF">J0695_40410</name>
</gene>
<name>A0A939JJ50_9ACTN</name>
<evidence type="ECO:0000259" key="1">
    <source>
        <dbReference type="PROSITE" id="PS51387"/>
    </source>
</evidence>
<dbReference type="Proteomes" id="UP000664167">
    <property type="component" value="Unassembled WGS sequence"/>
</dbReference>
<dbReference type="InterPro" id="IPR016166">
    <property type="entry name" value="FAD-bd_PCMH"/>
</dbReference>
<dbReference type="EMBL" id="JAFLRJ010001032">
    <property type="protein sequence ID" value="MBO0517951.1"/>
    <property type="molecule type" value="Genomic_DNA"/>
</dbReference>
<dbReference type="GO" id="GO:0008720">
    <property type="term" value="F:D-lactate dehydrogenase (NAD+) activity"/>
    <property type="evidence" value="ECO:0007669"/>
    <property type="project" value="TreeGrafter"/>
</dbReference>
<dbReference type="SUPFAM" id="SSF56176">
    <property type="entry name" value="FAD-binding/transporter-associated domain-like"/>
    <property type="match status" value="1"/>
</dbReference>
<dbReference type="PANTHER" id="PTHR11748:SF119">
    <property type="entry name" value="D-2-HYDROXYGLUTARATE DEHYDROGENASE"/>
    <property type="match status" value="1"/>
</dbReference>
<dbReference type="GO" id="GO:0071949">
    <property type="term" value="F:FAD binding"/>
    <property type="evidence" value="ECO:0007669"/>
    <property type="project" value="InterPro"/>
</dbReference>
<evidence type="ECO:0000313" key="3">
    <source>
        <dbReference type="Proteomes" id="UP000664167"/>
    </source>
</evidence>
<feature type="non-terminal residue" evidence="2">
    <location>
        <position position="198"/>
    </location>
</feature>
<dbReference type="GO" id="GO:0004458">
    <property type="term" value="F:D-lactate dehydrogenase (cytochrome) activity"/>
    <property type="evidence" value="ECO:0007669"/>
    <property type="project" value="TreeGrafter"/>
</dbReference>
<dbReference type="PANTHER" id="PTHR11748">
    <property type="entry name" value="D-LACTATE DEHYDROGENASE"/>
    <property type="match status" value="1"/>
</dbReference>
<dbReference type="InterPro" id="IPR006094">
    <property type="entry name" value="Oxid_FAD_bind_N"/>
</dbReference>
<dbReference type="PROSITE" id="PS51387">
    <property type="entry name" value="FAD_PCMH"/>
    <property type="match status" value="1"/>
</dbReference>
<proteinExistence type="predicted"/>
<evidence type="ECO:0000313" key="2">
    <source>
        <dbReference type="EMBL" id="MBO0517951.1"/>
    </source>
</evidence>
<dbReference type="InterPro" id="IPR036318">
    <property type="entry name" value="FAD-bd_PCMH-like_sf"/>
</dbReference>
<dbReference type="RefSeq" id="WP_206969783.1">
    <property type="nucleotide sequence ID" value="NZ_JAFLRJ010001032.1"/>
</dbReference>
<feature type="non-terminal residue" evidence="2">
    <location>
        <position position="1"/>
    </location>
</feature>
<sequence length="198" mass="20466">GIGVVIDFTRHMRTLVEVDAEARTAVVQPGVVLDELRAAAGAHGLTFGPDPSTHSRCTLGGMIGNNSCGAHSVAWGTTADSVQSLTVLGYGGQEWRLGQGWEGGPADLRPLVERNVALLRTGYPQGLPRRISGYAVDALLPENGVDLARAFCGSEGTLGVVTEATVKLVEAPRARALAVLGYADESAAAEAAAGLLSY</sequence>
<dbReference type="AlphaFoldDB" id="A0A939JJ50"/>
<protein>
    <submittedName>
        <fullName evidence="2">FAD-binding oxidoreductase</fullName>
    </submittedName>
</protein>